<name>A0ABT4UY80_9PSEU</name>
<dbReference type="RefSeq" id="WP_270949277.1">
    <property type="nucleotide sequence ID" value="NZ_JAQGLA010000018.1"/>
</dbReference>
<evidence type="ECO:0000313" key="2">
    <source>
        <dbReference type="Proteomes" id="UP001210380"/>
    </source>
</evidence>
<sequence>MVAGDRLDFQLFVLKRMIGGDEQIDAALAELGVTRAEMRDVGERVSAGLDLRQGTMTLANVKKLAGEPDGEERCWTNGESGTALFYHFPMWPEFDFKVVGRDGDGLWIDDGFVRCENSEVPHVESPESLQPWKHLVDEVRERFGPLQEGDMWPPYEQYETERRDADGVLRRHIFQFSWGLLQRASVH</sequence>
<organism evidence="1 2">
    <name type="scientific">Saccharopolyspora oryzae</name>
    <dbReference type="NCBI Taxonomy" id="2997343"/>
    <lineage>
        <taxon>Bacteria</taxon>
        <taxon>Bacillati</taxon>
        <taxon>Actinomycetota</taxon>
        <taxon>Actinomycetes</taxon>
        <taxon>Pseudonocardiales</taxon>
        <taxon>Pseudonocardiaceae</taxon>
        <taxon>Saccharopolyspora</taxon>
    </lineage>
</organism>
<evidence type="ECO:0000313" key="1">
    <source>
        <dbReference type="EMBL" id="MDA3626670.1"/>
    </source>
</evidence>
<dbReference type="Proteomes" id="UP001210380">
    <property type="component" value="Unassembled WGS sequence"/>
</dbReference>
<accession>A0ABT4UY80</accession>
<comment type="caution">
    <text evidence="1">The sequence shown here is derived from an EMBL/GenBank/DDBJ whole genome shotgun (WGS) entry which is preliminary data.</text>
</comment>
<reference evidence="1 2" key="1">
    <citation type="submission" date="2022-11" db="EMBL/GenBank/DDBJ databases">
        <title>Draft genome sequence of Saccharopolyspora sp. WRP15-2 isolated from rhizosphere soils of wild rice in Thailand.</title>
        <authorList>
            <person name="Duangmal K."/>
            <person name="Kammanee S."/>
            <person name="Muangham S."/>
        </authorList>
    </citation>
    <scope>NUCLEOTIDE SEQUENCE [LARGE SCALE GENOMIC DNA]</scope>
    <source>
        <strain evidence="1 2">WRP15-2</strain>
    </source>
</reference>
<dbReference type="EMBL" id="JAQGLA010000018">
    <property type="protein sequence ID" value="MDA3626670.1"/>
    <property type="molecule type" value="Genomic_DNA"/>
</dbReference>
<proteinExistence type="predicted"/>
<keyword evidence="2" id="KW-1185">Reference proteome</keyword>
<protein>
    <submittedName>
        <fullName evidence="1">Uncharacterized protein</fullName>
    </submittedName>
</protein>
<gene>
    <name evidence="1" type="ORF">OU415_14585</name>
</gene>